<dbReference type="SUPFAM" id="SSF48403">
    <property type="entry name" value="Ankyrin repeat"/>
    <property type="match status" value="1"/>
</dbReference>
<proteinExistence type="predicted"/>
<evidence type="ECO:0000313" key="2">
    <source>
        <dbReference type="Proteomes" id="UP000076276"/>
    </source>
</evidence>
<dbReference type="AlphaFoldDB" id="A0A151Y2P2"/>
<comment type="caution">
    <text evidence="1">The sequence shown here is derived from an EMBL/GenBank/DDBJ whole genome shotgun (WGS) entry which is preliminary data.</text>
</comment>
<reference evidence="1 2" key="1">
    <citation type="submission" date="2016-03" db="EMBL/GenBank/DDBJ databases">
        <title>Acinetobacter genomospecies 28 strain ANC 4149.</title>
        <authorList>
            <person name="Radolfova-Krizova L."/>
            <person name="Nemec A."/>
        </authorList>
    </citation>
    <scope>NUCLEOTIDE SEQUENCE [LARGE SCALE GENOMIC DNA]</scope>
    <source>
        <strain evidence="1 2">ANC 4149</strain>
    </source>
</reference>
<accession>A0A151Y2P2</accession>
<dbReference type="OrthoDB" id="6708156at2"/>
<dbReference type="Proteomes" id="UP000076276">
    <property type="component" value="Unassembled WGS sequence"/>
</dbReference>
<organism evidence="1 2">
    <name type="scientific">Acinetobacter pragensis</name>
    <dbReference type="NCBI Taxonomy" id="1806892"/>
    <lineage>
        <taxon>Bacteria</taxon>
        <taxon>Pseudomonadati</taxon>
        <taxon>Pseudomonadota</taxon>
        <taxon>Gammaproteobacteria</taxon>
        <taxon>Moraxellales</taxon>
        <taxon>Moraxellaceae</taxon>
        <taxon>Acinetobacter</taxon>
    </lineage>
</organism>
<dbReference type="InterPro" id="IPR036770">
    <property type="entry name" value="Ankyrin_rpt-contain_sf"/>
</dbReference>
<name>A0A151Y2P2_9GAMM</name>
<sequence>MLTAQQQVFVQALEEQNLTQVKQLLAEGLNPNFIDFDKGPAISVWSDGLFKWWEEICEAYEAGAPLSETQKQERLAVHMDILDALISAKVNLHLWDAEELYGPLWDAASAACVPAVKRLLEEQVNTNSKDSDGLTILSSISDLFFDCDFDEINWSESLDEEKQTLELLRSHGAKMTKELA</sequence>
<keyword evidence="2" id="KW-1185">Reference proteome</keyword>
<protein>
    <submittedName>
        <fullName evidence="1">Uncharacterized protein</fullName>
    </submittedName>
</protein>
<dbReference type="RefSeq" id="WP_067668363.1">
    <property type="nucleotide sequence ID" value="NZ_CBCSIK010000003.1"/>
</dbReference>
<dbReference type="STRING" id="1806892.AZH43_10895"/>
<evidence type="ECO:0000313" key="1">
    <source>
        <dbReference type="EMBL" id="KYQ72278.1"/>
    </source>
</evidence>
<gene>
    <name evidence="1" type="ORF">AZH43_10895</name>
</gene>
<dbReference type="Gene3D" id="1.25.40.20">
    <property type="entry name" value="Ankyrin repeat-containing domain"/>
    <property type="match status" value="1"/>
</dbReference>
<dbReference type="EMBL" id="LUAW01000017">
    <property type="protein sequence ID" value="KYQ72278.1"/>
    <property type="molecule type" value="Genomic_DNA"/>
</dbReference>